<proteinExistence type="predicted"/>
<dbReference type="AlphaFoldDB" id="A0A2V0R9W6"/>
<sequence length="259" mass="29404">MDAQDAILSSGSSASLVNTLRDLVLDCLVTVKNGRSHMVISPPNRALMFDDWAIIEMGHYSIDVSNATDVAFMSMLMRFVATGVKSGASFDLIAQYISIYERMRLVDLSVLDANLLVNFAAVQRSDIAARAFIVLYEVYNINDKTADLKPIVMQSIQPFVNIFNRLENRQTVECPSHSFIGNKMRSEYMPRLSNFIEQTMINNNGDKARRLRMLRPNNMMVNNTPNMMKAYDSCMSRRIDYKTAATFIDMRPAAARVWR</sequence>
<protein>
    <submittedName>
        <fullName evidence="1">Uncharacterized protein</fullName>
    </submittedName>
</protein>
<evidence type="ECO:0000313" key="1">
    <source>
        <dbReference type="EMBL" id="GBH22089.1"/>
    </source>
</evidence>
<organism evidence="1">
    <name type="scientific">viral metagenome</name>
    <dbReference type="NCBI Taxonomy" id="1070528"/>
    <lineage>
        <taxon>unclassified sequences</taxon>
        <taxon>metagenomes</taxon>
        <taxon>organismal metagenomes</taxon>
    </lineage>
</organism>
<comment type="caution">
    <text evidence="1">The sequence shown here is derived from an EMBL/GenBank/DDBJ whole genome shotgun (WGS) entry which is preliminary data.</text>
</comment>
<name>A0A2V0R9W6_9ZZZZ</name>
<reference evidence="1" key="1">
    <citation type="submission" date="2017-04" db="EMBL/GenBank/DDBJ databases">
        <title>Unveiling RNA virosphere associated with marine microorganisms.</title>
        <authorList>
            <person name="Urayama S."/>
            <person name="Takaki Y."/>
            <person name="Nishi S."/>
            <person name="Yoshida Y."/>
            <person name="Deguchi S."/>
            <person name="Takai K."/>
            <person name="Nunoura T."/>
        </authorList>
    </citation>
    <scope>NUCLEOTIDE SEQUENCE</scope>
</reference>
<accession>A0A2V0R9W6</accession>
<dbReference type="EMBL" id="BDQA01000614">
    <property type="protein sequence ID" value="GBH22089.1"/>
    <property type="molecule type" value="Genomic_RNA"/>
</dbReference>